<comment type="caution">
    <text evidence="3">The sequence shown here is derived from an EMBL/GenBank/DDBJ whole genome shotgun (WGS) entry which is preliminary data.</text>
</comment>
<dbReference type="Proteomes" id="UP000288725">
    <property type="component" value="Unassembled WGS sequence"/>
</dbReference>
<dbReference type="EMBL" id="MPSH01000010">
    <property type="protein sequence ID" value="PNH33018.1"/>
    <property type="molecule type" value="Genomic_DNA"/>
</dbReference>
<reference evidence="3 5" key="2">
    <citation type="submission" date="2018-12" db="EMBL/GenBank/DDBJ databases">
        <title>Genome of Verticillium dahliae isolate Getta Getta.</title>
        <authorList>
            <person name="Gardiner D.M."/>
        </authorList>
    </citation>
    <scope>NUCLEOTIDE SEQUENCE [LARGE SCALE GENOMIC DNA]</scope>
    <source>
        <strain evidence="3 5">Getta Getta</strain>
    </source>
</reference>
<dbReference type="EMBL" id="RSDZ01000030">
    <property type="protein sequence ID" value="RXG48335.1"/>
    <property type="molecule type" value="Genomic_DNA"/>
</dbReference>
<protein>
    <submittedName>
        <fullName evidence="3">Uncharacterized protein</fullName>
    </submittedName>
</protein>
<feature type="signal peptide" evidence="1">
    <location>
        <begin position="1"/>
        <end position="18"/>
    </location>
</feature>
<sequence length="85" mass="8706">MRLIAAIVAIAMALMARAAPSAPPGSACSHAPEDLQKQLLLADSAADFFGLLPDNDDFISTSANLKSTLGRAVRSSSQTGLPSPP</sequence>
<reference evidence="2 4" key="1">
    <citation type="submission" date="2017-12" db="EMBL/GenBank/DDBJ databases">
        <title>Comparative genomics yields insights into virulence evolution of Verticillium dahliae.</title>
        <authorList>
            <person name="Fan R."/>
            <person name="Armitage A.D."/>
            <person name="Cascant-Lopez E."/>
            <person name="Sobczyk M."/>
            <person name="Cockerton H.M."/>
            <person name="Harrison R.J."/>
        </authorList>
    </citation>
    <scope>NUCLEOTIDE SEQUENCE [LARGE SCALE GENOMIC DNA]</scope>
    <source>
        <strain evidence="2 4">12008</strain>
    </source>
</reference>
<feature type="chain" id="PRO_5044603925" evidence="1">
    <location>
        <begin position="19"/>
        <end position="85"/>
    </location>
</feature>
<evidence type="ECO:0000313" key="4">
    <source>
        <dbReference type="Proteomes" id="UP000236305"/>
    </source>
</evidence>
<organism evidence="3 5">
    <name type="scientific">Verticillium dahliae</name>
    <name type="common">Verticillium wilt</name>
    <dbReference type="NCBI Taxonomy" id="27337"/>
    <lineage>
        <taxon>Eukaryota</taxon>
        <taxon>Fungi</taxon>
        <taxon>Dikarya</taxon>
        <taxon>Ascomycota</taxon>
        <taxon>Pezizomycotina</taxon>
        <taxon>Sordariomycetes</taxon>
        <taxon>Hypocreomycetidae</taxon>
        <taxon>Glomerellales</taxon>
        <taxon>Plectosphaerellaceae</taxon>
        <taxon>Verticillium</taxon>
    </lineage>
</organism>
<evidence type="ECO:0000313" key="2">
    <source>
        <dbReference type="EMBL" id="PNH33018.1"/>
    </source>
</evidence>
<gene>
    <name evidence="2" type="ORF">BJF96_g3804</name>
    <name evidence="3" type="ORF">VDGE_30098</name>
</gene>
<evidence type="ECO:0000313" key="5">
    <source>
        <dbReference type="Proteomes" id="UP000288725"/>
    </source>
</evidence>
<evidence type="ECO:0000256" key="1">
    <source>
        <dbReference type="SAM" id="SignalP"/>
    </source>
</evidence>
<evidence type="ECO:0000313" key="3">
    <source>
        <dbReference type="EMBL" id="RXG48335.1"/>
    </source>
</evidence>
<dbReference type="AlphaFoldDB" id="A0A444S4K5"/>
<proteinExistence type="predicted"/>
<dbReference type="Proteomes" id="UP000236305">
    <property type="component" value="Unassembled WGS sequence"/>
</dbReference>
<accession>A0A444S4K5</accession>
<keyword evidence="1" id="KW-0732">Signal</keyword>
<name>A0A444S4K5_VERDA</name>